<proteinExistence type="predicted"/>
<gene>
    <name evidence="3" type="ORF">CYCCA115_LOCUS9783</name>
</gene>
<feature type="region of interest" description="Disordered" evidence="1">
    <location>
        <begin position="1"/>
        <end position="34"/>
    </location>
</feature>
<dbReference type="PANTHER" id="PTHR12136">
    <property type="entry name" value="ENHANCED DISEASE RESISTANCE-RELATED"/>
    <property type="match status" value="1"/>
</dbReference>
<feature type="compositionally biased region" description="Basic residues" evidence="1">
    <location>
        <begin position="1"/>
        <end position="11"/>
    </location>
</feature>
<feature type="region of interest" description="Disordered" evidence="1">
    <location>
        <begin position="50"/>
        <end position="90"/>
    </location>
</feature>
<evidence type="ECO:0000256" key="1">
    <source>
        <dbReference type="SAM" id="MobiDB-lite"/>
    </source>
</evidence>
<protein>
    <recommendedName>
        <fullName evidence="2">Protein ENHANCED DISEASE RESISTANCE 2 C-terminal domain-containing protein</fullName>
    </recommendedName>
</protein>
<feature type="compositionally biased region" description="Polar residues" evidence="1">
    <location>
        <begin position="12"/>
        <end position="21"/>
    </location>
</feature>
<accession>A0AAD2FKF8</accession>
<dbReference type="PANTHER" id="PTHR12136:SF41">
    <property type="entry name" value="PLECKSTRIN HOMOLOGY (PH) AND LIPID-BINDING START DOMAINS-CONTAINING PROTEIN"/>
    <property type="match status" value="1"/>
</dbReference>
<sequence>MERRSVYRRSSAHGTSPSVMRSRSAERTVVQDDEEALTVEVENLVCEDAWESPMSGGSNRDLLSESTRSASARKLHRRAMSDPFDTADSQGFLEENAQEVDEEEEDEHVLATLPRFPYAETNNKNCWSETPVKIFSVRGESYLKTKKKVNATEYLLHARGCDLFVSHNPSKVELSHIHGALGGTFRHVPSLLIRLTFPWGMLLQYYEVSANMLPFMRGDQSAPTDHLTKQEKTLAQWLLGDDNYKSARLKLIPNVVEGPWIVRNLVAGTPTIIGKKVPMSYQYVPKDGSLQDFFECNLDVGNSTKAAQKIVSVCRRYMTALTVDIGFVIEGTAADELPEQMMGAIRIHQVDSDKAPTVQ</sequence>
<feature type="domain" description="Protein ENHANCED DISEASE RESISTANCE 2 C-terminal" evidence="2">
    <location>
        <begin position="127"/>
        <end position="351"/>
    </location>
</feature>
<comment type="caution">
    <text evidence="3">The sequence shown here is derived from an EMBL/GenBank/DDBJ whole genome shotgun (WGS) entry which is preliminary data.</text>
</comment>
<evidence type="ECO:0000259" key="2">
    <source>
        <dbReference type="Pfam" id="PF07059"/>
    </source>
</evidence>
<dbReference type="Pfam" id="PF07059">
    <property type="entry name" value="EDR2_C"/>
    <property type="match status" value="1"/>
</dbReference>
<dbReference type="InterPro" id="IPR009769">
    <property type="entry name" value="EDR2_C"/>
</dbReference>
<dbReference type="InterPro" id="IPR045096">
    <property type="entry name" value="EDR2-like"/>
</dbReference>
<reference evidence="3" key="1">
    <citation type="submission" date="2023-08" db="EMBL/GenBank/DDBJ databases">
        <authorList>
            <person name="Audoor S."/>
            <person name="Bilcke G."/>
        </authorList>
    </citation>
    <scope>NUCLEOTIDE SEQUENCE</scope>
</reference>
<evidence type="ECO:0000313" key="4">
    <source>
        <dbReference type="Proteomes" id="UP001295423"/>
    </source>
</evidence>
<dbReference type="EMBL" id="CAKOGP040001446">
    <property type="protein sequence ID" value="CAJ1945639.1"/>
    <property type="molecule type" value="Genomic_DNA"/>
</dbReference>
<dbReference type="AlphaFoldDB" id="A0AAD2FKF8"/>
<keyword evidence="4" id="KW-1185">Reference proteome</keyword>
<evidence type="ECO:0000313" key="3">
    <source>
        <dbReference type="EMBL" id="CAJ1945639.1"/>
    </source>
</evidence>
<dbReference type="Proteomes" id="UP001295423">
    <property type="component" value="Unassembled WGS sequence"/>
</dbReference>
<name>A0AAD2FKF8_9STRA</name>
<organism evidence="3 4">
    <name type="scientific">Cylindrotheca closterium</name>
    <dbReference type="NCBI Taxonomy" id="2856"/>
    <lineage>
        <taxon>Eukaryota</taxon>
        <taxon>Sar</taxon>
        <taxon>Stramenopiles</taxon>
        <taxon>Ochrophyta</taxon>
        <taxon>Bacillariophyta</taxon>
        <taxon>Bacillariophyceae</taxon>
        <taxon>Bacillariophycidae</taxon>
        <taxon>Bacillariales</taxon>
        <taxon>Bacillariaceae</taxon>
        <taxon>Cylindrotheca</taxon>
    </lineage>
</organism>